<evidence type="ECO:0000256" key="4">
    <source>
        <dbReference type="ARBA" id="ARBA00022552"/>
    </source>
</evidence>
<dbReference type="InterPro" id="IPR040072">
    <property type="entry name" value="Methyltransferase_A"/>
</dbReference>
<name>A0ABU0AZ78_9FIRM</name>
<dbReference type="SUPFAM" id="SSF102114">
    <property type="entry name" value="Radical SAM enzymes"/>
    <property type="match status" value="1"/>
</dbReference>
<evidence type="ECO:0000256" key="10">
    <source>
        <dbReference type="ARBA" id="ARBA00023004"/>
    </source>
</evidence>
<keyword evidence="7 12" id="KW-0949">S-adenosyl-L-methionine</keyword>
<dbReference type="EC" id="2.1.1.192" evidence="12"/>
<sequence length="356" mass="39614">MIGDVDETGNTAMVNLKDLTLDQIKDLLGRLGEPPYRALQLARWLFQRGCPSWDEMTDLPKDLRARLKEMALLRGLTLVQKQVSRRGDTIKYLFGLADAQAVESVFMRHAYGRSACISTQVGCRMGCCFCASTIGGLIRNLSPGEMYDQVLAMQSDVGERISHVVLMGSGEPMDNFDHVMIFLEHLTAPYGLHIGYRHITLSTCGVVPGILKLARRRLPLTLAVSLHAPNDELRNRLVPINRRHPLGELIPACREYIKLTGRRITFEYALLAGVNDSPRCALELARLVKGLLCHINLIPANPVGRRDFSRTPATRVQHFKNLLEKAGLSVTVRRELGSDIDAACGQLRRRVLGLNG</sequence>
<evidence type="ECO:0000256" key="8">
    <source>
        <dbReference type="ARBA" id="ARBA00022694"/>
    </source>
</evidence>
<comment type="caution">
    <text evidence="12">Lacks conserved residue(s) required for the propagation of feature annotation.</text>
</comment>
<dbReference type="RefSeq" id="WP_307400177.1">
    <property type="nucleotide sequence ID" value="NZ_JAUSUX010000005.1"/>
</dbReference>
<comment type="caution">
    <text evidence="14">The sequence shown here is derived from an EMBL/GenBank/DDBJ whole genome shotgun (WGS) entry which is preliminary data.</text>
</comment>
<protein>
    <recommendedName>
        <fullName evidence="12">Probable dual-specificity RNA methyltransferase RlmN</fullName>
        <ecNumber evidence="12">2.1.1.192</ecNumber>
    </recommendedName>
    <alternativeName>
        <fullName evidence="12">23S rRNA (adenine(2503)-C(2))-methyltransferase</fullName>
    </alternativeName>
    <alternativeName>
        <fullName evidence="12">23S rRNA m2A2503 methyltransferase</fullName>
    </alternativeName>
    <alternativeName>
        <fullName evidence="12">Ribosomal RNA large subunit methyltransferase N</fullName>
    </alternativeName>
    <alternativeName>
        <fullName evidence="12">tRNA (adenine(37)-C(2))-methyltransferase</fullName>
    </alternativeName>
    <alternativeName>
        <fullName evidence="12">tRNA m2A37 methyltransferase</fullName>
    </alternativeName>
</protein>
<comment type="catalytic activity">
    <reaction evidence="12">
        <text>adenosine(37) in tRNA + 2 reduced [2Fe-2S]-[ferredoxin] + 2 S-adenosyl-L-methionine = 2-methyladenosine(37) in tRNA + 5'-deoxyadenosine + L-methionine + 2 oxidized [2Fe-2S]-[ferredoxin] + S-adenosyl-L-homocysteine</text>
        <dbReference type="Rhea" id="RHEA:43332"/>
        <dbReference type="Rhea" id="RHEA-COMP:10000"/>
        <dbReference type="Rhea" id="RHEA-COMP:10001"/>
        <dbReference type="Rhea" id="RHEA-COMP:10162"/>
        <dbReference type="Rhea" id="RHEA-COMP:10485"/>
        <dbReference type="ChEBI" id="CHEBI:17319"/>
        <dbReference type="ChEBI" id="CHEBI:33737"/>
        <dbReference type="ChEBI" id="CHEBI:33738"/>
        <dbReference type="ChEBI" id="CHEBI:57844"/>
        <dbReference type="ChEBI" id="CHEBI:57856"/>
        <dbReference type="ChEBI" id="CHEBI:59789"/>
        <dbReference type="ChEBI" id="CHEBI:74411"/>
        <dbReference type="ChEBI" id="CHEBI:74497"/>
        <dbReference type="EC" id="2.1.1.192"/>
    </reaction>
</comment>
<comment type="subcellular location">
    <subcellularLocation>
        <location evidence="1 12">Cytoplasm</location>
    </subcellularLocation>
</comment>
<dbReference type="Pfam" id="PF04055">
    <property type="entry name" value="Radical_SAM"/>
    <property type="match status" value="1"/>
</dbReference>
<evidence type="ECO:0000259" key="13">
    <source>
        <dbReference type="PROSITE" id="PS51918"/>
    </source>
</evidence>
<feature type="binding site" evidence="12">
    <location>
        <position position="301"/>
    </location>
    <ligand>
        <name>S-adenosyl-L-methionine</name>
        <dbReference type="ChEBI" id="CHEBI:59789"/>
    </ligand>
</feature>
<dbReference type="InterPro" id="IPR027492">
    <property type="entry name" value="RNA_MTrfase_RlmN"/>
</dbReference>
<dbReference type="InterPro" id="IPR058240">
    <property type="entry name" value="rSAM_sf"/>
</dbReference>
<dbReference type="PANTHER" id="PTHR30544:SF5">
    <property type="entry name" value="RADICAL SAM CORE DOMAIN-CONTAINING PROTEIN"/>
    <property type="match status" value="1"/>
</dbReference>
<keyword evidence="3 12" id="KW-0963">Cytoplasm</keyword>
<comment type="similarity">
    <text evidence="12">Belongs to the radical SAM superfamily. RlmN family.</text>
</comment>
<evidence type="ECO:0000313" key="14">
    <source>
        <dbReference type="EMBL" id="MDQ0285780.1"/>
    </source>
</evidence>
<keyword evidence="2 12" id="KW-0004">4Fe-4S</keyword>
<dbReference type="PROSITE" id="PS51918">
    <property type="entry name" value="RADICAL_SAM"/>
    <property type="match status" value="1"/>
</dbReference>
<dbReference type="InterPro" id="IPR007197">
    <property type="entry name" value="rSAM"/>
</dbReference>
<keyword evidence="8 12" id="KW-0819">tRNA processing</keyword>
<feature type="binding site" evidence="12">
    <location>
        <begin position="170"/>
        <end position="171"/>
    </location>
    <ligand>
        <name>S-adenosyl-L-methionine</name>
        <dbReference type="ChEBI" id="CHEBI:59789"/>
    </ligand>
</feature>
<evidence type="ECO:0000256" key="6">
    <source>
        <dbReference type="ARBA" id="ARBA00022679"/>
    </source>
</evidence>
<organism evidence="14 15">
    <name type="scientific">Desulfofundulus luciae</name>
    <dbReference type="NCBI Taxonomy" id="74702"/>
    <lineage>
        <taxon>Bacteria</taxon>
        <taxon>Bacillati</taxon>
        <taxon>Bacillota</taxon>
        <taxon>Clostridia</taxon>
        <taxon>Eubacteriales</taxon>
        <taxon>Peptococcaceae</taxon>
        <taxon>Desulfofundulus</taxon>
    </lineage>
</organism>
<feature type="binding site" evidence="12">
    <location>
        <position position="127"/>
    </location>
    <ligand>
        <name>[4Fe-4S] cluster</name>
        <dbReference type="ChEBI" id="CHEBI:49883"/>
        <note>4Fe-4S-S-AdoMet</note>
    </ligand>
</feature>
<feature type="active site" description="Proton acceptor" evidence="12">
    <location>
        <position position="103"/>
    </location>
</feature>
<keyword evidence="4 12" id="KW-0698">rRNA processing</keyword>
<feature type="binding site" evidence="12">
    <location>
        <position position="130"/>
    </location>
    <ligand>
        <name>[4Fe-4S] cluster</name>
        <dbReference type="ChEBI" id="CHEBI:49883"/>
        <note>4Fe-4S-S-AdoMet</note>
    </ligand>
</feature>
<keyword evidence="9 12" id="KW-0479">Metal-binding</keyword>
<evidence type="ECO:0000256" key="9">
    <source>
        <dbReference type="ARBA" id="ARBA00022723"/>
    </source>
</evidence>
<comment type="miscellaneous">
    <text evidence="12">Reaction proceeds by a ping-pong mechanism involving intermediate methylation of a conserved cysteine residue.</text>
</comment>
<keyword evidence="11 12" id="KW-0411">Iron-sulfur</keyword>
<comment type="function">
    <text evidence="12">Specifically methylates position 2 of adenine 2503 in 23S rRNA and position 2 of adenine 37 in tRNAs.</text>
</comment>
<evidence type="ECO:0000313" key="15">
    <source>
        <dbReference type="Proteomes" id="UP001225644"/>
    </source>
</evidence>
<evidence type="ECO:0000256" key="7">
    <source>
        <dbReference type="ARBA" id="ARBA00022691"/>
    </source>
</evidence>
<feature type="domain" description="Radical SAM core" evidence="13">
    <location>
        <begin position="109"/>
        <end position="339"/>
    </location>
</feature>
<evidence type="ECO:0000256" key="3">
    <source>
        <dbReference type="ARBA" id="ARBA00022490"/>
    </source>
</evidence>
<dbReference type="EMBL" id="JAUSUX010000005">
    <property type="protein sequence ID" value="MDQ0285780.1"/>
    <property type="molecule type" value="Genomic_DNA"/>
</dbReference>
<dbReference type="HAMAP" id="MF_01849">
    <property type="entry name" value="RNA_methyltr_RlmN"/>
    <property type="match status" value="1"/>
</dbReference>
<comment type="catalytic activity">
    <reaction evidence="12">
        <text>adenosine(2503) in 23S rRNA + 2 reduced [2Fe-2S]-[ferredoxin] + 2 S-adenosyl-L-methionine = 2-methyladenosine(2503) in 23S rRNA + 5'-deoxyadenosine + L-methionine + 2 oxidized [2Fe-2S]-[ferredoxin] + S-adenosyl-L-homocysteine</text>
        <dbReference type="Rhea" id="RHEA:42916"/>
        <dbReference type="Rhea" id="RHEA-COMP:10000"/>
        <dbReference type="Rhea" id="RHEA-COMP:10001"/>
        <dbReference type="Rhea" id="RHEA-COMP:10152"/>
        <dbReference type="Rhea" id="RHEA-COMP:10282"/>
        <dbReference type="ChEBI" id="CHEBI:17319"/>
        <dbReference type="ChEBI" id="CHEBI:33737"/>
        <dbReference type="ChEBI" id="CHEBI:33738"/>
        <dbReference type="ChEBI" id="CHEBI:57844"/>
        <dbReference type="ChEBI" id="CHEBI:57856"/>
        <dbReference type="ChEBI" id="CHEBI:59789"/>
        <dbReference type="ChEBI" id="CHEBI:74411"/>
        <dbReference type="ChEBI" id="CHEBI:74497"/>
        <dbReference type="EC" id="2.1.1.192"/>
    </reaction>
</comment>
<feature type="binding site" evidence="12">
    <location>
        <position position="202"/>
    </location>
    <ligand>
        <name>S-adenosyl-L-methionine</name>
        <dbReference type="ChEBI" id="CHEBI:59789"/>
    </ligand>
</feature>
<gene>
    <name evidence="12" type="primary">rlmN</name>
    <name evidence="14" type="ORF">J2Z49_000885</name>
</gene>
<dbReference type="GO" id="GO:0032259">
    <property type="term" value="P:methylation"/>
    <property type="evidence" value="ECO:0007669"/>
    <property type="project" value="UniProtKB-KW"/>
</dbReference>
<keyword evidence="10 12" id="KW-0408">Iron</keyword>
<dbReference type="PANTHER" id="PTHR30544">
    <property type="entry name" value="23S RRNA METHYLTRANSFERASE"/>
    <property type="match status" value="1"/>
</dbReference>
<reference evidence="14 15" key="1">
    <citation type="submission" date="2023-07" db="EMBL/GenBank/DDBJ databases">
        <title>Genomic Encyclopedia of Type Strains, Phase IV (KMG-IV): sequencing the most valuable type-strain genomes for metagenomic binning, comparative biology and taxonomic classification.</title>
        <authorList>
            <person name="Goeker M."/>
        </authorList>
    </citation>
    <scope>NUCLEOTIDE SEQUENCE [LARGE SCALE GENOMIC DNA]</scope>
    <source>
        <strain evidence="14 15">DSM 12396</strain>
    </source>
</reference>
<dbReference type="SFLD" id="SFLDF00275">
    <property type="entry name" value="adenosine_C2_methyltransferase"/>
    <property type="match status" value="1"/>
</dbReference>
<evidence type="ECO:0000256" key="2">
    <source>
        <dbReference type="ARBA" id="ARBA00022485"/>
    </source>
</evidence>
<keyword evidence="15" id="KW-1185">Reference proteome</keyword>
<dbReference type="SFLD" id="SFLDG01062">
    <property type="entry name" value="methyltransferase_(Class_A)"/>
    <property type="match status" value="1"/>
</dbReference>
<comment type="cofactor">
    <cofactor evidence="12">
        <name>[4Fe-4S] cluster</name>
        <dbReference type="ChEBI" id="CHEBI:49883"/>
    </cofactor>
    <text evidence="12">Binds 1 [4Fe-4S] cluster. The cluster is coordinated with 3 cysteines and an exchangeable S-adenosyl-L-methionine.</text>
</comment>
<dbReference type="InterPro" id="IPR048641">
    <property type="entry name" value="RlmN_N"/>
</dbReference>
<keyword evidence="12" id="KW-1015">Disulfide bond</keyword>
<feature type="binding site" evidence="12">
    <location>
        <begin position="225"/>
        <end position="227"/>
    </location>
    <ligand>
        <name>S-adenosyl-L-methionine</name>
        <dbReference type="ChEBI" id="CHEBI:59789"/>
    </ligand>
</feature>
<evidence type="ECO:0000256" key="11">
    <source>
        <dbReference type="ARBA" id="ARBA00023014"/>
    </source>
</evidence>
<dbReference type="Proteomes" id="UP001225644">
    <property type="component" value="Unassembled WGS sequence"/>
</dbReference>
<feature type="binding site" evidence="12">
    <location>
        <position position="123"/>
    </location>
    <ligand>
        <name>[4Fe-4S] cluster</name>
        <dbReference type="ChEBI" id="CHEBI:49883"/>
        <note>4Fe-4S-S-AdoMet</note>
    </ligand>
</feature>
<dbReference type="NCBIfam" id="TIGR00048">
    <property type="entry name" value="rRNA_mod_RlmN"/>
    <property type="match status" value="1"/>
</dbReference>
<keyword evidence="6 12" id="KW-0808">Transferase</keyword>
<dbReference type="SFLD" id="SFLDS00029">
    <property type="entry name" value="Radical_SAM"/>
    <property type="match status" value="1"/>
</dbReference>
<accession>A0ABU0AZ78</accession>
<proteinExistence type="inferred from homology"/>
<dbReference type="Pfam" id="PF21016">
    <property type="entry name" value="RlmN_N"/>
    <property type="match status" value="1"/>
</dbReference>
<feature type="active site" description="S-methylcysteine intermediate" evidence="12">
    <location>
        <position position="344"/>
    </location>
</feature>
<evidence type="ECO:0000256" key="5">
    <source>
        <dbReference type="ARBA" id="ARBA00022603"/>
    </source>
</evidence>
<dbReference type="InterPro" id="IPR004383">
    <property type="entry name" value="rRNA_lsu_MTrfase_RlmN/Cfr"/>
</dbReference>
<dbReference type="InterPro" id="IPR013785">
    <property type="entry name" value="Aldolase_TIM"/>
</dbReference>
<dbReference type="GO" id="GO:0008168">
    <property type="term" value="F:methyltransferase activity"/>
    <property type="evidence" value="ECO:0007669"/>
    <property type="project" value="UniProtKB-KW"/>
</dbReference>
<evidence type="ECO:0000256" key="1">
    <source>
        <dbReference type="ARBA" id="ARBA00004496"/>
    </source>
</evidence>
<dbReference type="PIRSF" id="PIRSF006004">
    <property type="entry name" value="CHP00048"/>
    <property type="match status" value="1"/>
</dbReference>
<dbReference type="Gene3D" id="3.20.20.70">
    <property type="entry name" value="Aldolase class I"/>
    <property type="match status" value="1"/>
</dbReference>
<keyword evidence="5 12" id="KW-0489">Methyltransferase</keyword>
<dbReference type="Gene3D" id="1.10.150.530">
    <property type="match status" value="1"/>
</dbReference>
<evidence type="ECO:0000256" key="12">
    <source>
        <dbReference type="HAMAP-Rule" id="MF_01849"/>
    </source>
</evidence>